<feature type="transmembrane region" description="Helical" evidence="9">
    <location>
        <begin position="7"/>
        <end position="24"/>
    </location>
</feature>
<evidence type="ECO:0000256" key="9">
    <source>
        <dbReference type="SAM" id="Phobius"/>
    </source>
</evidence>
<accession>A0A0J1LFH3</accession>
<evidence type="ECO:0000256" key="4">
    <source>
        <dbReference type="ARBA" id="ARBA00022475"/>
    </source>
</evidence>
<reference evidence="10 12" key="1">
    <citation type="submission" date="2015-05" db="EMBL/GenBank/DDBJ databases">
        <title>Whole genome sequence and identification of bacterial endophytes from Costus igneus.</title>
        <authorList>
            <person name="Lee Y.P."/>
            <person name="Gan H.M."/>
            <person name="Eng W."/>
            <person name="Wheatley M.S."/>
            <person name="Caraballo A."/>
            <person name="Polter S."/>
            <person name="Savka M.A."/>
            <person name="Hudson A.O."/>
        </authorList>
    </citation>
    <scope>NUCLEOTIDE SEQUENCE [LARGE SCALE GENOMIC DNA]</scope>
    <source>
        <strain evidence="10 12">RIT379</strain>
    </source>
</reference>
<evidence type="ECO:0000313" key="12">
    <source>
        <dbReference type="Proteomes" id="UP000036045"/>
    </source>
</evidence>
<reference evidence="11 13" key="2">
    <citation type="submission" date="2017-07" db="EMBL/GenBank/DDBJ databases">
        <title>Isolation and whole genome analysis of endospore-forming bacteria from heroin.</title>
        <authorList>
            <person name="Kalinowski J."/>
            <person name="Ahrens B."/>
            <person name="Al-Dilaimi A."/>
            <person name="Winkler A."/>
            <person name="Wibberg D."/>
            <person name="Schleenbecker U."/>
            <person name="Ruckert C."/>
            <person name="Wolfel R."/>
            <person name="Grass G."/>
        </authorList>
    </citation>
    <scope>NUCLEOTIDE SEQUENCE [LARGE SCALE GENOMIC DNA]</scope>
    <source>
        <strain evidence="11 13">7521-2</strain>
    </source>
</reference>
<evidence type="ECO:0000256" key="2">
    <source>
        <dbReference type="ARBA" id="ARBA00005540"/>
    </source>
</evidence>
<proteinExistence type="inferred from homology"/>
<evidence type="ECO:0000256" key="7">
    <source>
        <dbReference type="ARBA" id="ARBA00023136"/>
    </source>
</evidence>
<keyword evidence="5 9" id="KW-0812">Transmembrane</keyword>
<dbReference type="PANTHER" id="PTHR38438">
    <property type="entry name" value="RIBOFLAVIN TRANSPORTER RIBU"/>
    <property type="match status" value="1"/>
</dbReference>
<sequence length="193" mass="21346">MKKKMNVRKYVLIGMMSSLAYVLMMLKFPIPPFPSYLKVDFSDIPALVAALILGPGAGILVELIKNILDYLITGSDTGIPVGHFANFIAGISFILPTYFMYNAIKSKKGMAIGLALSIIIMTGLLSLFNYFIMLPFYNTLMKIPTDTTLLKQTVLSAIIPFNLLKGVIISIIFALVFSKMGVWINKQIPSRNV</sequence>
<feature type="transmembrane region" description="Helical" evidence="9">
    <location>
        <begin position="44"/>
        <end position="64"/>
    </location>
</feature>
<dbReference type="PATRIC" id="fig|1397.4.peg.1744"/>
<dbReference type="GO" id="GO:0005886">
    <property type="term" value="C:plasma membrane"/>
    <property type="evidence" value="ECO:0007669"/>
    <property type="project" value="UniProtKB-SubCell"/>
</dbReference>
<keyword evidence="3 8" id="KW-0813">Transport</keyword>
<keyword evidence="7 8" id="KW-0472">Membrane</keyword>
<name>A0A0J1LFH3_NIACI</name>
<protein>
    <recommendedName>
        <fullName evidence="8">Riboflavin transporter</fullName>
    </recommendedName>
</protein>
<evidence type="ECO:0000313" key="10">
    <source>
        <dbReference type="EMBL" id="KLV27780.1"/>
    </source>
</evidence>
<dbReference type="RefSeq" id="WP_047940335.1">
    <property type="nucleotide sequence ID" value="NZ_CP026031.1"/>
</dbReference>
<keyword evidence="4 8" id="KW-1003">Cell membrane</keyword>
<dbReference type="PIRSF" id="PIRSF037778">
    <property type="entry name" value="UCP037778_transp_RibU"/>
    <property type="match status" value="1"/>
</dbReference>
<dbReference type="AlphaFoldDB" id="A0A0J1LFH3"/>
<dbReference type="GeneID" id="56350214"/>
<feature type="transmembrane region" description="Helical" evidence="9">
    <location>
        <begin position="110"/>
        <end position="132"/>
    </location>
</feature>
<evidence type="ECO:0000256" key="5">
    <source>
        <dbReference type="ARBA" id="ARBA00022692"/>
    </source>
</evidence>
<keyword evidence="6 9" id="KW-1133">Transmembrane helix</keyword>
<dbReference type="Proteomes" id="UP000216961">
    <property type="component" value="Unassembled WGS sequence"/>
</dbReference>
<comment type="function">
    <text evidence="8">Probably a riboflavin-binding protein that interacts with the energy-coupling factor (ECF) ABC-transporter complex.</text>
</comment>
<evidence type="ECO:0000256" key="6">
    <source>
        <dbReference type="ARBA" id="ARBA00022989"/>
    </source>
</evidence>
<evidence type="ECO:0000256" key="3">
    <source>
        <dbReference type="ARBA" id="ARBA00022448"/>
    </source>
</evidence>
<keyword evidence="12" id="KW-1185">Reference proteome</keyword>
<comment type="caution">
    <text evidence="10">The sequence shown here is derived from an EMBL/GenBank/DDBJ whole genome shotgun (WGS) entry which is preliminary data.</text>
</comment>
<comment type="similarity">
    <text evidence="2 8">Belongs to the prokaryotic riboflavin transporter (P-RFT) (TC 2.A.87) family.</text>
</comment>
<dbReference type="GO" id="GO:0032217">
    <property type="term" value="F:riboflavin transmembrane transporter activity"/>
    <property type="evidence" value="ECO:0007669"/>
    <property type="project" value="UniProtKB-UniRule"/>
</dbReference>
<feature type="transmembrane region" description="Helical" evidence="9">
    <location>
        <begin position="153"/>
        <end position="177"/>
    </location>
</feature>
<dbReference type="PANTHER" id="PTHR38438:SF1">
    <property type="entry name" value="RIBOFLAVIN TRANSPORTER RIBU"/>
    <property type="match status" value="1"/>
</dbReference>
<dbReference type="EMBL" id="LDPH01000002">
    <property type="protein sequence ID" value="KLV27780.1"/>
    <property type="molecule type" value="Genomic_DNA"/>
</dbReference>
<dbReference type="Gene3D" id="1.10.1760.20">
    <property type="match status" value="1"/>
</dbReference>
<feature type="transmembrane region" description="Helical" evidence="9">
    <location>
        <begin position="84"/>
        <end position="104"/>
    </location>
</feature>
<organism evidence="10 12">
    <name type="scientific">Niallia circulans</name>
    <name type="common">Bacillus circulans</name>
    <dbReference type="NCBI Taxonomy" id="1397"/>
    <lineage>
        <taxon>Bacteria</taxon>
        <taxon>Bacillati</taxon>
        <taxon>Bacillota</taxon>
        <taxon>Bacilli</taxon>
        <taxon>Bacillales</taxon>
        <taxon>Bacillaceae</taxon>
        <taxon>Niallia</taxon>
    </lineage>
</organism>
<dbReference type="InterPro" id="IPR024529">
    <property type="entry name" value="ECF_trnsprt_substrate-spec"/>
</dbReference>
<evidence type="ECO:0000256" key="8">
    <source>
        <dbReference type="PIRNR" id="PIRNR037778"/>
    </source>
</evidence>
<evidence type="ECO:0000256" key="1">
    <source>
        <dbReference type="ARBA" id="ARBA00004651"/>
    </source>
</evidence>
<evidence type="ECO:0000313" key="11">
    <source>
        <dbReference type="EMBL" id="PAD82089.1"/>
    </source>
</evidence>
<dbReference type="EMBL" id="NPBQ01000098">
    <property type="protein sequence ID" value="PAD82089.1"/>
    <property type="molecule type" value="Genomic_DNA"/>
</dbReference>
<dbReference type="Proteomes" id="UP000036045">
    <property type="component" value="Unassembled WGS sequence"/>
</dbReference>
<dbReference type="InterPro" id="IPR025720">
    <property type="entry name" value="RibU"/>
</dbReference>
<dbReference type="KEGG" id="bcir:C2I06_08410"/>
<evidence type="ECO:0000313" key="13">
    <source>
        <dbReference type="Proteomes" id="UP000216961"/>
    </source>
</evidence>
<gene>
    <name evidence="10" type="ORF">ABW02_02445</name>
    <name evidence="11" type="ORF">CHH57_16240</name>
</gene>
<dbReference type="Pfam" id="PF12822">
    <property type="entry name" value="ECF_trnsprt"/>
    <property type="match status" value="1"/>
</dbReference>
<comment type="subcellular location">
    <subcellularLocation>
        <location evidence="1">Cell membrane</location>
        <topology evidence="1">Multi-pass membrane protein</topology>
    </subcellularLocation>
</comment>